<accession>A0AAV3Z184</accession>
<evidence type="ECO:0000313" key="2">
    <source>
        <dbReference type="Proteomes" id="UP000735302"/>
    </source>
</evidence>
<gene>
    <name evidence="1" type="ORF">PoB_001483600</name>
</gene>
<dbReference type="Proteomes" id="UP000735302">
    <property type="component" value="Unassembled WGS sequence"/>
</dbReference>
<dbReference type="EMBL" id="BLXT01001848">
    <property type="protein sequence ID" value="GFN88330.1"/>
    <property type="molecule type" value="Genomic_DNA"/>
</dbReference>
<dbReference type="AlphaFoldDB" id="A0AAV3Z184"/>
<evidence type="ECO:0000313" key="1">
    <source>
        <dbReference type="EMBL" id="GFN88330.1"/>
    </source>
</evidence>
<sequence>MPPVLALTKPGTRRYEMITHMQQSVRDKLYAFSGRTFRLSLSSRYMDFPFGLQSRCHAQDLNESSLLRKLKDKAIVASEAKYHLKCVTVFYRQIPKLAH</sequence>
<reference evidence="1 2" key="1">
    <citation type="journal article" date="2021" name="Elife">
        <title>Chloroplast acquisition without the gene transfer in kleptoplastic sea slugs, Plakobranchus ocellatus.</title>
        <authorList>
            <person name="Maeda T."/>
            <person name="Takahashi S."/>
            <person name="Yoshida T."/>
            <person name="Shimamura S."/>
            <person name="Takaki Y."/>
            <person name="Nagai Y."/>
            <person name="Toyoda A."/>
            <person name="Suzuki Y."/>
            <person name="Arimoto A."/>
            <person name="Ishii H."/>
            <person name="Satoh N."/>
            <person name="Nishiyama T."/>
            <person name="Hasebe M."/>
            <person name="Maruyama T."/>
            <person name="Minagawa J."/>
            <person name="Obokata J."/>
            <person name="Shigenobu S."/>
        </authorList>
    </citation>
    <scope>NUCLEOTIDE SEQUENCE [LARGE SCALE GENOMIC DNA]</scope>
</reference>
<keyword evidence="2" id="KW-1185">Reference proteome</keyword>
<name>A0AAV3Z184_9GAST</name>
<comment type="caution">
    <text evidence="1">The sequence shown here is derived from an EMBL/GenBank/DDBJ whole genome shotgun (WGS) entry which is preliminary data.</text>
</comment>
<proteinExistence type="predicted"/>
<protein>
    <submittedName>
        <fullName evidence="1">Uncharacterized protein</fullName>
    </submittedName>
</protein>
<organism evidence="1 2">
    <name type="scientific">Plakobranchus ocellatus</name>
    <dbReference type="NCBI Taxonomy" id="259542"/>
    <lineage>
        <taxon>Eukaryota</taxon>
        <taxon>Metazoa</taxon>
        <taxon>Spiralia</taxon>
        <taxon>Lophotrochozoa</taxon>
        <taxon>Mollusca</taxon>
        <taxon>Gastropoda</taxon>
        <taxon>Heterobranchia</taxon>
        <taxon>Euthyneura</taxon>
        <taxon>Panpulmonata</taxon>
        <taxon>Sacoglossa</taxon>
        <taxon>Placobranchoidea</taxon>
        <taxon>Plakobranchidae</taxon>
        <taxon>Plakobranchus</taxon>
    </lineage>
</organism>